<comment type="caution">
    <text evidence="4">The sequence shown here is derived from an EMBL/GenBank/DDBJ whole genome shotgun (WGS) entry which is preliminary data.</text>
</comment>
<keyword evidence="2" id="KW-0812">Transmembrane</keyword>
<keyword evidence="2" id="KW-0472">Membrane</keyword>
<dbReference type="Proteomes" id="UP000247702">
    <property type="component" value="Unassembled WGS sequence"/>
</dbReference>
<feature type="compositionally biased region" description="Low complexity" evidence="1">
    <location>
        <begin position="221"/>
        <end position="232"/>
    </location>
</feature>
<evidence type="ECO:0000313" key="4">
    <source>
        <dbReference type="EMBL" id="GBC08245.1"/>
    </source>
</evidence>
<feature type="compositionally biased region" description="Pro residues" evidence="1">
    <location>
        <begin position="203"/>
        <end position="220"/>
    </location>
</feature>
<feature type="chain" id="PRO_5016434176" evidence="3">
    <location>
        <begin position="22"/>
        <end position="283"/>
    </location>
</feature>
<evidence type="ECO:0000256" key="2">
    <source>
        <dbReference type="SAM" id="Phobius"/>
    </source>
</evidence>
<dbReference type="EMBL" id="BEXD01004203">
    <property type="protein sequence ID" value="GBC08245.1"/>
    <property type="molecule type" value="Genomic_DNA"/>
</dbReference>
<name>A0A2Z6SAP7_9GLOM</name>
<evidence type="ECO:0000256" key="1">
    <source>
        <dbReference type="SAM" id="MobiDB-lite"/>
    </source>
</evidence>
<evidence type="ECO:0000313" key="5">
    <source>
        <dbReference type="Proteomes" id="UP000247702"/>
    </source>
</evidence>
<feature type="region of interest" description="Disordered" evidence="1">
    <location>
        <begin position="180"/>
        <end position="232"/>
    </location>
</feature>
<feature type="signal peptide" evidence="3">
    <location>
        <begin position="1"/>
        <end position="21"/>
    </location>
</feature>
<keyword evidence="5" id="KW-1185">Reference proteome</keyword>
<protein>
    <submittedName>
        <fullName evidence="4">Uncharacterized protein</fullName>
    </submittedName>
</protein>
<feature type="compositionally biased region" description="Polar residues" evidence="1">
    <location>
        <begin position="180"/>
        <end position="190"/>
    </location>
</feature>
<dbReference type="AlphaFoldDB" id="A0A2Z6SAP7"/>
<keyword evidence="3" id="KW-0732">Signal</keyword>
<sequence>MKNHILTNLFVFLAIFIINFTNNNFNVNAETTFKAMFNDKKLVARQTEFICNLGFSKILRATGSDIEVTINSIFLKFAVECDMKTDVTIESAILEKSDTNGKFVTMTGVSKTMTNIGIPNIPGFINVGSYLLSADPSECLNAPNNGIGVLAKATVCVSATTPAGFKPTFSEPCQSTSNIVMDCPPNSSAGSPAKTPGESSSPPESPEVPEPPELPEPPNSPDSNSPNCNSTSTNSTLPFGNITSAITSCNNTNLNTSSSSSLFSKLFLPLFFFCFSFSFFFIM</sequence>
<accession>A0A2Z6SAP7</accession>
<proteinExistence type="predicted"/>
<reference evidence="4 5" key="1">
    <citation type="submission" date="2017-11" db="EMBL/GenBank/DDBJ databases">
        <title>The genome of Rhizophagus clarus HR1 reveals common genetic basis of auxotrophy among arbuscular mycorrhizal fungi.</title>
        <authorList>
            <person name="Kobayashi Y."/>
        </authorList>
    </citation>
    <scope>NUCLEOTIDE SEQUENCE [LARGE SCALE GENOMIC DNA]</scope>
    <source>
        <strain evidence="4 5">HR1</strain>
    </source>
</reference>
<gene>
    <name evidence="4" type="ORF">RclHR1_00080022</name>
</gene>
<evidence type="ECO:0000256" key="3">
    <source>
        <dbReference type="SAM" id="SignalP"/>
    </source>
</evidence>
<feature type="transmembrane region" description="Helical" evidence="2">
    <location>
        <begin position="262"/>
        <end position="282"/>
    </location>
</feature>
<keyword evidence="2" id="KW-1133">Transmembrane helix</keyword>
<organism evidence="4 5">
    <name type="scientific">Rhizophagus clarus</name>
    <dbReference type="NCBI Taxonomy" id="94130"/>
    <lineage>
        <taxon>Eukaryota</taxon>
        <taxon>Fungi</taxon>
        <taxon>Fungi incertae sedis</taxon>
        <taxon>Mucoromycota</taxon>
        <taxon>Glomeromycotina</taxon>
        <taxon>Glomeromycetes</taxon>
        <taxon>Glomerales</taxon>
        <taxon>Glomeraceae</taxon>
        <taxon>Rhizophagus</taxon>
    </lineage>
</organism>
<dbReference type="STRING" id="94130.A0A2Z6SAP7"/>